<protein>
    <recommendedName>
        <fullName evidence="6">Transport permease protein</fullName>
    </recommendedName>
</protein>
<evidence type="ECO:0000259" key="7">
    <source>
        <dbReference type="PROSITE" id="PS51012"/>
    </source>
</evidence>
<dbReference type="PIRSF" id="PIRSF006648">
    <property type="entry name" value="DrrB"/>
    <property type="match status" value="1"/>
</dbReference>
<dbReference type="RefSeq" id="WP_309263076.1">
    <property type="nucleotide sequence ID" value="NZ_JARUHG010000004.1"/>
</dbReference>
<evidence type="ECO:0000256" key="3">
    <source>
        <dbReference type="ARBA" id="ARBA00022692"/>
    </source>
</evidence>
<feature type="transmembrane region" description="Helical" evidence="6">
    <location>
        <begin position="21"/>
        <end position="43"/>
    </location>
</feature>
<dbReference type="PANTHER" id="PTHR43332:SF1">
    <property type="entry name" value="TRANSPORT PERMEASE PROTEIN"/>
    <property type="match status" value="1"/>
</dbReference>
<evidence type="ECO:0000256" key="4">
    <source>
        <dbReference type="ARBA" id="ARBA00022989"/>
    </source>
</evidence>
<evidence type="ECO:0000256" key="6">
    <source>
        <dbReference type="RuleBase" id="RU361157"/>
    </source>
</evidence>
<sequence length="253" mass="28000">MNFHAIRAIYRFEMARTFRTLMESIVSPVLSTSLYFIVFGAAIGGRMGDVDGVSYGAFIIPGLIMLSLLSESISNASFGIYMPKWAGTIYELLSAPVSALEIVIGYVGAAATKSLMLGTLILITARFFVPYEIQHPVWMLCFLVLTALTFSLFGFIIGLWADSFQRLQLVPLMIVTPLTFLGGAFYSIGMLPPLWQKVALFNPVVYLISGFRWSFFGISDVNVGISAAAILGFLLLCLAVVWWIFRTGWKLKQ</sequence>
<evidence type="ECO:0000256" key="2">
    <source>
        <dbReference type="ARBA" id="ARBA00007783"/>
    </source>
</evidence>
<name>A0ABU1CG70_9GAMM</name>
<dbReference type="InterPro" id="IPR000412">
    <property type="entry name" value="ABC_2_transport"/>
</dbReference>
<keyword evidence="6" id="KW-0813">Transport</keyword>
<evidence type="ECO:0000256" key="5">
    <source>
        <dbReference type="ARBA" id="ARBA00023136"/>
    </source>
</evidence>
<evidence type="ECO:0000313" key="9">
    <source>
        <dbReference type="Proteomes" id="UP001233535"/>
    </source>
</evidence>
<dbReference type="InterPro" id="IPR052522">
    <property type="entry name" value="ABC-2_transport_permease"/>
</dbReference>
<reference evidence="8 9" key="1">
    <citation type="submission" date="2023-04" db="EMBL/GenBank/DDBJ databases">
        <title>Lysobacter sp. strain UC isolated from soil sample.</title>
        <authorList>
            <person name="Choksket S."/>
            <person name="Harshvardhan F."/>
            <person name="Rana R."/>
            <person name="Patil P.B."/>
            <person name="Korpole S."/>
        </authorList>
    </citation>
    <scope>NUCLEOTIDE SEQUENCE [LARGE SCALE GENOMIC DNA]</scope>
    <source>
        <strain evidence="8 9">UC</strain>
    </source>
</reference>
<dbReference type="PRINTS" id="PR00164">
    <property type="entry name" value="ABC2TRNSPORT"/>
</dbReference>
<dbReference type="NCBIfam" id="NF011648">
    <property type="entry name" value="PRK15066.1"/>
    <property type="match status" value="1"/>
</dbReference>
<proteinExistence type="inferred from homology"/>
<feature type="transmembrane region" description="Helical" evidence="6">
    <location>
        <begin position="55"/>
        <end position="73"/>
    </location>
</feature>
<dbReference type="Pfam" id="PF01061">
    <property type="entry name" value="ABC2_membrane"/>
    <property type="match status" value="1"/>
</dbReference>
<dbReference type="InterPro" id="IPR013525">
    <property type="entry name" value="ABC2_TM"/>
</dbReference>
<keyword evidence="4 6" id="KW-1133">Transmembrane helix</keyword>
<keyword evidence="6" id="KW-1003">Cell membrane</keyword>
<organism evidence="8 9">
    <name type="scientific">Lysobacter arvi</name>
    <dbReference type="NCBI Taxonomy" id="3038776"/>
    <lineage>
        <taxon>Bacteria</taxon>
        <taxon>Pseudomonadati</taxon>
        <taxon>Pseudomonadota</taxon>
        <taxon>Gammaproteobacteria</taxon>
        <taxon>Lysobacterales</taxon>
        <taxon>Lysobacteraceae</taxon>
        <taxon>Lysobacter</taxon>
    </lineage>
</organism>
<keyword evidence="9" id="KW-1185">Reference proteome</keyword>
<feature type="transmembrane region" description="Helical" evidence="6">
    <location>
        <begin position="140"/>
        <end position="161"/>
    </location>
</feature>
<dbReference type="Proteomes" id="UP001233535">
    <property type="component" value="Unassembled WGS sequence"/>
</dbReference>
<comment type="similarity">
    <text evidence="2 6">Belongs to the ABC-2 integral membrane protein family.</text>
</comment>
<keyword evidence="3 6" id="KW-0812">Transmembrane</keyword>
<feature type="transmembrane region" description="Helical" evidence="6">
    <location>
        <begin position="167"/>
        <end position="186"/>
    </location>
</feature>
<gene>
    <name evidence="8" type="ORF">P8609_13340</name>
</gene>
<evidence type="ECO:0000313" key="8">
    <source>
        <dbReference type="EMBL" id="MDR0183942.1"/>
    </source>
</evidence>
<dbReference type="PROSITE" id="PS51012">
    <property type="entry name" value="ABC_TM2"/>
    <property type="match status" value="1"/>
</dbReference>
<comment type="caution">
    <text evidence="8">The sequence shown here is derived from an EMBL/GenBank/DDBJ whole genome shotgun (WGS) entry which is preliminary data.</text>
</comment>
<comment type="subcellular location">
    <subcellularLocation>
        <location evidence="6">Cell inner membrane</location>
        <topology evidence="6">Multi-pass membrane protein</topology>
    </subcellularLocation>
    <subcellularLocation>
        <location evidence="1">Membrane</location>
        <topology evidence="1">Multi-pass membrane protein</topology>
    </subcellularLocation>
</comment>
<keyword evidence="5 6" id="KW-0472">Membrane</keyword>
<feature type="transmembrane region" description="Helical" evidence="6">
    <location>
        <begin position="224"/>
        <end position="245"/>
    </location>
</feature>
<dbReference type="InterPro" id="IPR047817">
    <property type="entry name" value="ABC2_TM_bact-type"/>
</dbReference>
<feature type="transmembrane region" description="Helical" evidence="6">
    <location>
        <begin position="198"/>
        <end position="218"/>
    </location>
</feature>
<dbReference type="PANTHER" id="PTHR43332">
    <property type="entry name" value="INNER MEMBRANE TRANSPORT PERMEASE YADH-RELATED"/>
    <property type="match status" value="1"/>
</dbReference>
<evidence type="ECO:0000256" key="1">
    <source>
        <dbReference type="ARBA" id="ARBA00004141"/>
    </source>
</evidence>
<accession>A0ABU1CG70</accession>
<feature type="domain" description="ABC transmembrane type-2" evidence="7">
    <location>
        <begin position="19"/>
        <end position="248"/>
    </location>
</feature>
<dbReference type="EMBL" id="JARUHG010000004">
    <property type="protein sequence ID" value="MDR0183942.1"/>
    <property type="molecule type" value="Genomic_DNA"/>
</dbReference>